<evidence type="ECO:0000256" key="1">
    <source>
        <dbReference type="SAM" id="Coils"/>
    </source>
</evidence>
<comment type="caution">
    <text evidence="2">The sequence shown here is derived from an EMBL/GenBank/DDBJ whole genome shotgun (WGS) entry which is preliminary data.</text>
</comment>
<reference evidence="2" key="1">
    <citation type="submission" date="2020-10" db="EMBL/GenBank/DDBJ databases">
        <authorList>
            <person name="Gilroy R."/>
        </authorList>
    </citation>
    <scope>NUCLEOTIDE SEQUENCE</scope>
    <source>
        <strain evidence="2">6919</strain>
    </source>
</reference>
<feature type="coiled-coil region" evidence="1">
    <location>
        <begin position="119"/>
        <end position="177"/>
    </location>
</feature>
<dbReference type="EMBL" id="JADIMC010000066">
    <property type="protein sequence ID" value="MBO8476527.1"/>
    <property type="molecule type" value="Genomic_DNA"/>
</dbReference>
<evidence type="ECO:0000313" key="2">
    <source>
        <dbReference type="EMBL" id="MBO8476527.1"/>
    </source>
</evidence>
<reference evidence="2" key="2">
    <citation type="journal article" date="2021" name="PeerJ">
        <title>Extensive microbial diversity within the chicken gut microbiome revealed by metagenomics and culture.</title>
        <authorList>
            <person name="Gilroy R."/>
            <person name="Ravi A."/>
            <person name="Getino M."/>
            <person name="Pursley I."/>
            <person name="Horton D.L."/>
            <person name="Alikhan N.F."/>
            <person name="Baker D."/>
            <person name="Gharbi K."/>
            <person name="Hall N."/>
            <person name="Watson M."/>
            <person name="Adriaenssens E.M."/>
            <person name="Foster-Nyarko E."/>
            <person name="Jarju S."/>
            <person name="Secka A."/>
            <person name="Antonio M."/>
            <person name="Oren A."/>
            <person name="Chaudhuri R.R."/>
            <person name="La Ragione R."/>
            <person name="Hildebrand F."/>
            <person name="Pallen M.J."/>
        </authorList>
    </citation>
    <scope>NUCLEOTIDE SEQUENCE</scope>
    <source>
        <strain evidence="2">6919</strain>
    </source>
</reference>
<proteinExistence type="predicted"/>
<gene>
    <name evidence="2" type="ORF">IAB88_05995</name>
</gene>
<keyword evidence="1" id="KW-0175">Coiled coil</keyword>
<sequence>MKKLILFAVIAFIFVGCGRKEDATTSIDISTAEGQRDSLMSLVAEISTNISELARLESIVHSQNFKDGQKQEVLTDISDIKEELSVRRMRLEELGRLMQKSDKYSEDLKKEIDTQLQLIDSQSDRMADLQRRLSDADGEIGRLESEADSLRAEVGSLEDAKNAAERQSRAIADELNACYYVIGTRDELKEHGVLEKKFLGRSKVLEADFDRSFFTRADKRTLREIVTNSSKIKILTKQPVNSYVIVDGGDGNKIVRIDNSTLFWEKSDFLVIEAK</sequence>
<name>A0A9D9IPU1_9BACT</name>
<organism evidence="2 3">
    <name type="scientific">Candidatus Limisoma faecipullorum</name>
    <dbReference type="NCBI Taxonomy" id="2840854"/>
    <lineage>
        <taxon>Bacteria</taxon>
        <taxon>Pseudomonadati</taxon>
        <taxon>Bacteroidota</taxon>
        <taxon>Bacteroidia</taxon>
        <taxon>Bacteroidales</taxon>
        <taxon>Candidatus Limisoma</taxon>
    </lineage>
</organism>
<dbReference type="AlphaFoldDB" id="A0A9D9IPU1"/>
<protein>
    <recommendedName>
        <fullName evidence="4">Chromosome partition protein Smc</fullName>
    </recommendedName>
</protein>
<accession>A0A9D9IPU1</accession>
<evidence type="ECO:0000313" key="3">
    <source>
        <dbReference type="Proteomes" id="UP000823598"/>
    </source>
</evidence>
<dbReference type="PROSITE" id="PS51257">
    <property type="entry name" value="PROKAR_LIPOPROTEIN"/>
    <property type="match status" value="1"/>
</dbReference>
<dbReference type="Proteomes" id="UP000823598">
    <property type="component" value="Unassembled WGS sequence"/>
</dbReference>
<evidence type="ECO:0008006" key="4">
    <source>
        <dbReference type="Google" id="ProtNLM"/>
    </source>
</evidence>